<dbReference type="FunFam" id="2.120.10.30:FF:000241">
    <property type="entry name" value="Low-density lipoprotein receptor-related protein 6"/>
    <property type="match status" value="1"/>
</dbReference>
<keyword evidence="2" id="KW-0732">Signal</keyword>
<dbReference type="SUPFAM" id="SSF57196">
    <property type="entry name" value="EGF/Laminin"/>
    <property type="match status" value="1"/>
</dbReference>
<evidence type="ECO:0000256" key="3">
    <source>
        <dbReference type="ARBA" id="ARBA00022737"/>
    </source>
</evidence>
<evidence type="ECO:0000256" key="5">
    <source>
        <dbReference type="ARBA" id="ARBA00023180"/>
    </source>
</evidence>
<dbReference type="SUPFAM" id="SSF63825">
    <property type="entry name" value="YWTD domain"/>
    <property type="match status" value="1"/>
</dbReference>
<dbReference type="GO" id="GO:0017147">
    <property type="term" value="F:Wnt-protein binding"/>
    <property type="evidence" value="ECO:0007669"/>
    <property type="project" value="TreeGrafter"/>
</dbReference>
<dbReference type="Gene3D" id="2.120.10.30">
    <property type="entry name" value="TolB, C-terminal domain"/>
    <property type="match status" value="1"/>
</dbReference>
<dbReference type="InterPro" id="IPR050778">
    <property type="entry name" value="Cueball_EGF_LRP_Nidogen"/>
</dbReference>
<dbReference type="Pfam" id="PF00058">
    <property type="entry name" value="Ldl_recept_b"/>
    <property type="match status" value="3"/>
</dbReference>
<dbReference type="PANTHER" id="PTHR46513">
    <property type="entry name" value="VITELLOGENIN RECEPTOR-LIKE PROTEIN-RELATED-RELATED"/>
    <property type="match status" value="1"/>
</dbReference>
<dbReference type="GO" id="GO:0042813">
    <property type="term" value="F:Wnt receptor activity"/>
    <property type="evidence" value="ECO:0007669"/>
    <property type="project" value="TreeGrafter"/>
</dbReference>
<evidence type="ECO:0000313" key="7">
    <source>
        <dbReference type="EnsemblMetazoa" id="XP_028513422.1"/>
    </source>
</evidence>
<keyword evidence="8" id="KW-1185">Reference proteome</keyword>
<feature type="repeat" description="LDL-receptor class B" evidence="6">
    <location>
        <begin position="111"/>
        <end position="156"/>
    </location>
</feature>
<proteinExistence type="predicted"/>
<evidence type="ECO:0000256" key="2">
    <source>
        <dbReference type="ARBA" id="ARBA00022729"/>
    </source>
</evidence>
<dbReference type="OMA" id="PNIVNFC"/>
<dbReference type="GO" id="GO:0005886">
    <property type="term" value="C:plasma membrane"/>
    <property type="evidence" value="ECO:0007669"/>
    <property type="project" value="TreeGrafter"/>
</dbReference>
<dbReference type="Proteomes" id="UP000887567">
    <property type="component" value="Unplaced"/>
</dbReference>
<dbReference type="KEGG" id="epa:110234224"/>
<evidence type="ECO:0000256" key="6">
    <source>
        <dbReference type="PROSITE-ProRule" id="PRU00461"/>
    </source>
</evidence>
<dbReference type="InterPro" id="IPR000033">
    <property type="entry name" value="LDLR_classB_rpt"/>
</dbReference>
<dbReference type="InterPro" id="IPR011042">
    <property type="entry name" value="6-blade_b-propeller_TolB-like"/>
</dbReference>
<feature type="repeat" description="LDL-receptor class B" evidence="6">
    <location>
        <begin position="67"/>
        <end position="110"/>
    </location>
</feature>
<dbReference type="Pfam" id="PF14670">
    <property type="entry name" value="FXa_inhibition"/>
    <property type="match status" value="1"/>
</dbReference>
<evidence type="ECO:0000313" key="8">
    <source>
        <dbReference type="Proteomes" id="UP000887567"/>
    </source>
</evidence>
<dbReference type="OrthoDB" id="72419at2759"/>
<keyword evidence="1" id="KW-0245">EGF-like domain</keyword>
<sequence>MFSEVVTGQQGIVALDYDHKTSTVYWTDISTETINSASLTNKNQQYKVIINESLVNPEGLSVDWINRKLYWTNSGSNVIEVADLDGRNRLTLIQAGLEDKLRGIAVYPDTGYMFWTNWGQSPTIEKCGMDGDPSTRTPIVTNHLRFPNGLTIDYTKRRIIWVDAGLDRIESADLNGNQRRVITRYHSRHPFAVSAFKDRVYWSDWQRNGIYMVRRITSSITGPLRTVRRSIGLPMGVRVYSPLLQLRKGMNPCGSNNGGCSHICLLAPRPKTHTCHCPAAATLTLDGKTCKNI</sequence>
<keyword evidence="3" id="KW-0677">Repeat</keyword>
<feature type="repeat" description="LDL-receptor class B" evidence="6">
    <location>
        <begin position="157"/>
        <end position="199"/>
    </location>
</feature>
<dbReference type="PANTHER" id="PTHR46513:SF13">
    <property type="entry name" value="EGF-LIKE DOMAIN-CONTAINING PROTEIN"/>
    <property type="match status" value="1"/>
</dbReference>
<dbReference type="PROSITE" id="PS51120">
    <property type="entry name" value="LDLRB"/>
    <property type="match status" value="4"/>
</dbReference>
<dbReference type="GeneID" id="110234224"/>
<name>A0A913YFX0_EXADI</name>
<dbReference type="GO" id="GO:0060070">
    <property type="term" value="P:canonical Wnt signaling pathway"/>
    <property type="evidence" value="ECO:0007669"/>
    <property type="project" value="TreeGrafter"/>
</dbReference>
<reference evidence="7" key="1">
    <citation type="submission" date="2022-11" db="UniProtKB">
        <authorList>
            <consortium name="EnsemblMetazoa"/>
        </authorList>
    </citation>
    <scope>IDENTIFICATION</scope>
</reference>
<evidence type="ECO:0000256" key="1">
    <source>
        <dbReference type="ARBA" id="ARBA00022536"/>
    </source>
</evidence>
<keyword evidence="5" id="KW-0325">Glycoprotein</keyword>
<dbReference type="SMART" id="SM00135">
    <property type="entry name" value="LY"/>
    <property type="match status" value="5"/>
</dbReference>
<dbReference type="RefSeq" id="XP_028513422.1">
    <property type="nucleotide sequence ID" value="XM_028657621.1"/>
</dbReference>
<evidence type="ECO:0000256" key="4">
    <source>
        <dbReference type="ARBA" id="ARBA00023157"/>
    </source>
</evidence>
<organism evidence="7 8">
    <name type="scientific">Exaiptasia diaphana</name>
    <name type="common">Tropical sea anemone</name>
    <name type="synonym">Aiptasia pulchella</name>
    <dbReference type="NCBI Taxonomy" id="2652724"/>
    <lineage>
        <taxon>Eukaryota</taxon>
        <taxon>Metazoa</taxon>
        <taxon>Cnidaria</taxon>
        <taxon>Anthozoa</taxon>
        <taxon>Hexacorallia</taxon>
        <taxon>Actiniaria</taxon>
        <taxon>Aiptasiidae</taxon>
        <taxon>Exaiptasia</taxon>
    </lineage>
</organism>
<protein>
    <submittedName>
        <fullName evidence="7">Uncharacterized protein</fullName>
    </submittedName>
</protein>
<feature type="repeat" description="LDL-receptor class B" evidence="6">
    <location>
        <begin position="22"/>
        <end position="66"/>
    </location>
</feature>
<dbReference type="EnsemblMetazoa" id="XM_028657621.1">
    <property type="protein sequence ID" value="XP_028513422.1"/>
    <property type="gene ID" value="LOC110234224"/>
</dbReference>
<accession>A0A913YFX0</accession>
<keyword evidence="4" id="KW-1015">Disulfide bond</keyword>
<dbReference type="AlphaFoldDB" id="A0A913YFX0"/>